<dbReference type="Pfam" id="PF00078">
    <property type="entry name" value="RVT_1"/>
    <property type="match status" value="1"/>
</dbReference>
<dbReference type="Gene3D" id="3.30.70.270">
    <property type="match status" value="1"/>
</dbReference>
<name>A0A4Y2DP07_ARAVE</name>
<proteinExistence type="predicted"/>
<comment type="caution">
    <text evidence="2">The sequence shown here is derived from an EMBL/GenBank/DDBJ whole genome shotgun (WGS) entry which is preliminary data.</text>
</comment>
<feature type="domain" description="Reverse transcriptase" evidence="1">
    <location>
        <begin position="28"/>
        <end position="140"/>
    </location>
</feature>
<sequence length="140" mass="15887">MLFLLLVPLGGFSLRPKLEEKFKKLENEGIIAKVDNPQGWVSNLVLIEKTDGSIRLSLDPKDLNKVIKRDYVLIPKIEELVPKLTDKKVFSVLDLKDGFFQIELDDKSSDLCTFSSLFGCYKFLRLPMGLSCAPEILQII</sequence>
<dbReference type="GO" id="GO:0071897">
    <property type="term" value="P:DNA biosynthetic process"/>
    <property type="evidence" value="ECO:0007669"/>
    <property type="project" value="UniProtKB-ARBA"/>
</dbReference>
<gene>
    <name evidence="2" type="ORF">AVEN_111073_1</name>
</gene>
<dbReference type="OrthoDB" id="2286242at2759"/>
<protein>
    <recommendedName>
        <fullName evidence="1">Reverse transcriptase domain-containing protein</fullName>
    </recommendedName>
</protein>
<evidence type="ECO:0000313" key="3">
    <source>
        <dbReference type="Proteomes" id="UP000499080"/>
    </source>
</evidence>
<dbReference type="Gene3D" id="3.10.10.10">
    <property type="entry name" value="HIV Type 1 Reverse Transcriptase, subunit A, domain 1"/>
    <property type="match status" value="1"/>
</dbReference>
<dbReference type="EMBL" id="BGPR01000396">
    <property type="protein sequence ID" value="GBM17919.1"/>
    <property type="molecule type" value="Genomic_DNA"/>
</dbReference>
<dbReference type="PANTHER" id="PTHR37984">
    <property type="entry name" value="PROTEIN CBG26694"/>
    <property type="match status" value="1"/>
</dbReference>
<dbReference type="InterPro" id="IPR043502">
    <property type="entry name" value="DNA/RNA_pol_sf"/>
</dbReference>
<dbReference type="PANTHER" id="PTHR37984:SF8">
    <property type="entry name" value="CCHC-TYPE DOMAIN-CONTAINING PROTEIN"/>
    <property type="match status" value="1"/>
</dbReference>
<evidence type="ECO:0000313" key="2">
    <source>
        <dbReference type="EMBL" id="GBM17919.1"/>
    </source>
</evidence>
<dbReference type="SUPFAM" id="SSF56672">
    <property type="entry name" value="DNA/RNA polymerases"/>
    <property type="match status" value="1"/>
</dbReference>
<dbReference type="PROSITE" id="PS50878">
    <property type="entry name" value="RT_POL"/>
    <property type="match status" value="1"/>
</dbReference>
<dbReference type="InterPro" id="IPR043128">
    <property type="entry name" value="Rev_trsase/Diguanyl_cyclase"/>
</dbReference>
<dbReference type="InterPro" id="IPR050951">
    <property type="entry name" value="Retrovirus_Pol_polyprotein"/>
</dbReference>
<keyword evidence="3" id="KW-1185">Reference proteome</keyword>
<organism evidence="2 3">
    <name type="scientific">Araneus ventricosus</name>
    <name type="common">Orbweaver spider</name>
    <name type="synonym">Epeira ventricosa</name>
    <dbReference type="NCBI Taxonomy" id="182803"/>
    <lineage>
        <taxon>Eukaryota</taxon>
        <taxon>Metazoa</taxon>
        <taxon>Ecdysozoa</taxon>
        <taxon>Arthropoda</taxon>
        <taxon>Chelicerata</taxon>
        <taxon>Arachnida</taxon>
        <taxon>Araneae</taxon>
        <taxon>Araneomorphae</taxon>
        <taxon>Entelegynae</taxon>
        <taxon>Araneoidea</taxon>
        <taxon>Araneidae</taxon>
        <taxon>Araneus</taxon>
    </lineage>
</organism>
<reference evidence="2 3" key="1">
    <citation type="journal article" date="2019" name="Sci. Rep.">
        <title>Orb-weaving spider Araneus ventricosus genome elucidates the spidroin gene catalogue.</title>
        <authorList>
            <person name="Kono N."/>
            <person name="Nakamura H."/>
            <person name="Ohtoshi R."/>
            <person name="Moran D.A.P."/>
            <person name="Shinohara A."/>
            <person name="Yoshida Y."/>
            <person name="Fujiwara M."/>
            <person name="Mori M."/>
            <person name="Tomita M."/>
            <person name="Arakawa K."/>
        </authorList>
    </citation>
    <scope>NUCLEOTIDE SEQUENCE [LARGE SCALE GENOMIC DNA]</scope>
</reference>
<dbReference type="InterPro" id="IPR000477">
    <property type="entry name" value="RT_dom"/>
</dbReference>
<accession>A0A4Y2DP07</accession>
<dbReference type="CDD" id="cd01647">
    <property type="entry name" value="RT_LTR"/>
    <property type="match status" value="1"/>
</dbReference>
<evidence type="ECO:0000259" key="1">
    <source>
        <dbReference type="PROSITE" id="PS50878"/>
    </source>
</evidence>
<dbReference type="Proteomes" id="UP000499080">
    <property type="component" value="Unassembled WGS sequence"/>
</dbReference>
<dbReference type="AlphaFoldDB" id="A0A4Y2DP07"/>